<evidence type="ECO:0000256" key="2">
    <source>
        <dbReference type="ARBA" id="ARBA00001947"/>
    </source>
</evidence>
<reference evidence="14 15" key="1">
    <citation type="submission" date="2016-09" db="EMBL/GenBank/DDBJ databases">
        <title>Genome-resolved meta-omics ties microbial dynamics to process performance in biotechnology for thiocyanate degradation.</title>
        <authorList>
            <person name="Kantor R.S."/>
            <person name="Huddy R.J."/>
            <person name="Iyer R."/>
            <person name="Thomas B.C."/>
            <person name="Brown C.T."/>
            <person name="Anantharaman K."/>
            <person name="Tringe S."/>
            <person name="Hettich R.L."/>
            <person name="Harrison S.T."/>
            <person name="Banfield J.F."/>
        </authorList>
    </citation>
    <scope>NUCLEOTIDE SEQUENCE [LARGE SCALE GENOMIC DNA]</scope>
    <source>
        <strain evidence="14">59-99</strain>
    </source>
</reference>
<dbReference type="InterPro" id="IPR027268">
    <property type="entry name" value="Peptidase_M4/M1_CTD_sf"/>
</dbReference>
<evidence type="ECO:0000256" key="4">
    <source>
        <dbReference type="ARBA" id="ARBA00012564"/>
    </source>
</evidence>
<keyword evidence="10" id="KW-0862">Zinc</keyword>
<dbReference type="GO" id="GO:0005615">
    <property type="term" value="C:extracellular space"/>
    <property type="evidence" value="ECO:0007669"/>
    <property type="project" value="TreeGrafter"/>
</dbReference>
<feature type="domain" description="Aminopeptidase N-like N-terminal" evidence="13">
    <location>
        <begin position="50"/>
        <end position="219"/>
    </location>
</feature>
<evidence type="ECO:0000256" key="6">
    <source>
        <dbReference type="ARBA" id="ARBA00022438"/>
    </source>
</evidence>
<dbReference type="InterPro" id="IPR014782">
    <property type="entry name" value="Peptidase_M1_dom"/>
</dbReference>
<dbReference type="Gene3D" id="1.10.390.10">
    <property type="entry name" value="Neutral Protease Domain 2"/>
    <property type="match status" value="1"/>
</dbReference>
<evidence type="ECO:0000256" key="7">
    <source>
        <dbReference type="ARBA" id="ARBA00022670"/>
    </source>
</evidence>
<dbReference type="GO" id="GO:0043171">
    <property type="term" value="P:peptide catabolic process"/>
    <property type="evidence" value="ECO:0007669"/>
    <property type="project" value="TreeGrafter"/>
</dbReference>
<evidence type="ECO:0000313" key="15">
    <source>
        <dbReference type="Proteomes" id="UP000184233"/>
    </source>
</evidence>
<dbReference type="GO" id="GO:0005737">
    <property type="term" value="C:cytoplasm"/>
    <property type="evidence" value="ECO:0007669"/>
    <property type="project" value="TreeGrafter"/>
</dbReference>
<organism evidence="14 15">
    <name type="scientific">Candidatus Kapaibacterium thiocyanatum</name>
    <dbReference type="NCBI Taxonomy" id="1895771"/>
    <lineage>
        <taxon>Bacteria</taxon>
        <taxon>Pseudomonadati</taxon>
        <taxon>Candidatus Kapaibacteriota</taxon>
        <taxon>Candidatus Kapaibacteriia</taxon>
        <taxon>Candidatus Kapaibacteriales</taxon>
        <taxon>Candidatus Kapaibacteriaceae</taxon>
        <taxon>Candidatus Kapaibacterium</taxon>
    </lineage>
</organism>
<dbReference type="PANTHER" id="PTHR11533">
    <property type="entry name" value="PROTEASE M1 ZINC METALLOPROTEASE"/>
    <property type="match status" value="1"/>
</dbReference>
<evidence type="ECO:0000313" key="14">
    <source>
        <dbReference type="EMBL" id="OJX58735.1"/>
    </source>
</evidence>
<dbReference type="EC" id="3.4.11.2" evidence="4"/>
<keyword evidence="11" id="KW-0482">Metalloprotease</keyword>
<dbReference type="GO" id="GO:0008270">
    <property type="term" value="F:zinc ion binding"/>
    <property type="evidence" value="ECO:0007669"/>
    <property type="project" value="InterPro"/>
</dbReference>
<dbReference type="GO" id="GO:0006508">
    <property type="term" value="P:proteolysis"/>
    <property type="evidence" value="ECO:0007669"/>
    <property type="project" value="UniProtKB-KW"/>
</dbReference>
<dbReference type="GO" id="GO:0070006">
    <property type="term" value="F:metalloaminopeptidase activity"/>
    <property type="evidence" value="ECO:0007669"/>
    <property type="project" value="TreeGrafter"/>
</dbReference>
<sequence length="809" mass="91697">MYRTLLVLLVLVYGGLHVLAQSPFIHTTTHLVQPGSEPREHPVDIQRMTVDVKFDAPAGIVKGRVTHVFRTLWRRVDSIVFDAVGIEIFQATLGSRPVRFRSTDTTVVVYPEPPLRWDAEDSVSFTYQAAPRKGLYFIGWNDTTRRMRRQIWTQGQATDNRHWIPMYDDMNDKMITETIVTFDSAYAVLSNGTRVDAVVNGDGTKTWHYRMTRPHANYLLMIAVGMYDITERRAASGVPLYLYSYPDYPDRIEPTYRMSVEAMDFLERETGIPYPWESYSQVPVADYVFGAMENTTATVFGDFFHVDARGFLDRSYVGVNVHELTHQWFGDLITGRSPKSIWLQESFATFYPHLFTRETQGEDAYQWSRRGLHRSALTASEKDRFPIVHPNAGTARIYPKGAGVIDMMRYVFGEDEVRRVITHYLRRHAYGNVETNDLYLSFQDTLGITPDWFFDQWLYRGGEPHYKVSYSERARDGGNVTSVDVEQIHPVDELTGYFRMPIVVEVHYTNGSKDSERAWVDGQRTTIDVPNTKGKDIDFVLFDPGSQVMKKVTFHRKWEEKIAQLKRAPLMIDRYDALEAMRGDTSKEAERLDLLADVMKNETYHAMKTEAIQQAAAMGLPGAWKIVAMGYADKDVNVRTAALGAYGIVPAVLKDAAAALLHDSSYAIVQQACQRLCASFPAEKAIFLDAIKGERGMHERVRIARLEVPASDGDMAAYDELADLCGPSWEFMTRQNAMQAVKRTGMLTPSSAANMIDALWSTNGRLASVANGVLAALTEQPRWKSLVRTTAGGLAMKPWQRAIVDPLIR</sequence>
<dbReference type="CDD" id="cd09603">
    <property type="entry name" value="M1_APN_like"/>
    <property type="match status" value="1"/>
</dbReference>
<comment type="similarity">
    <text evidence="3">Belongs to the peptidase M1 family.</text>
</comment>
<comment type="caution">
    <text evidence="14">The sequence shown here is derived from an EMBL/GenBank/DDBJ whole genome shotgun (WGS) entry which is preliminary data.</text>
</comment>
<keyword evidence="6" id="KW-0031">Aminopeptidase</keyword>
<evidence type="ECO:0000256" key="1">
    <source>
        <dbReference type="ARBA" id="ARBA00000098"/>
    </source>
</evidence>
<dbReference type="EMBL" id="MKVH01000015">
    <property type="protein sequence ID" value="OJX58735.1"/>
    <property type="molecule type" value="Genomic_DNA"/>
</dbReference>
<dbReference type="InterPro" id="IPR045357">
    <property type="entry name" value="Aminopeptidase_N-like_N"/>
</dbReference>
<accession>A0A1M3L1E9</accession>
<dbReference type="Gene3D" id="2.60.40.1730">
    <property type="entry name" value="tricorn interacting facor f3 domain"/>
    <property type="match status" value="1"/>
</dbReference>
<dbReference type="PRINTS" id="PR00756">
    <property type="entry name" value="ALADIPTASE"/>
</dbReference>
<dbReference type="Pfam" id="PF01433">
    <property type="entry name" value="Peptidase_M1"/>
    <property type="match status" value="1"/>
</dbReference>
<dbReference type="Proteomes" id="UP000184233">
    <property type="component" value="Unassembled WGS sequence"/>
</dbReference>
<dbReference type="GO" id="GO:0042277">
    <property type="term" value="F:peptide binding"/>
    <property type="evidence" value="ECO:0007669"/>
    <property type="project" value="TreeGrafter"/>
</dbReference>
<dbReference type="InterPro" id="IPR050344">
    <property type="entry name" value="Peptidase_M1_aminopeptidases"/>
</dbReference>
<evidence type="ECO:0000256" key="9">
    <source>
        <dbReference type="ARBA" id="ARBA00022801"/>
    </source>
</evidence>
<gene>
    <name evidence="14" type="ORF">BGO89_05335</name>
</gene>
<evidence type="ECO:0000256" key="10">
    <source>
        <dbReference type="ARBA" id="ARBA00022833"/>
    </source>
</evidence>
<name>A0A1M3L1E9_9BACT</name>
<dbReference type="GO" id="GO:0016285">
    <property type="term" value="F:alanyl aminopeptidase activity"/>
    <property type="evidence" value="ECO:0007669"/>
    <property type="project" value="UniProtKB-EC"/>
</dbReference>
<comment type="cofactor">
    <cofactor evidence="2">
        <name>Zn(2+)</name>
        <dbReference type="ChEBI" id="CHEBI:29105"/>
    </cofactor>
</comment>
<dbReference type="GO" id="GO:0016020">
    <property type="term" value="C:membrane"/>
    <property type="evidence" value="ECO:0007669"/>
    <property type="project" value="TreeGrafter"/>
</dbReference>
<dbReference type="Pfam" id="PF17900">
    <property type="entry name" value="Peptidase_M1_N"/>
    <property type="match status" value="1"/>
</dbReference>
<dbReference type="PANTHER" id="PTHR11533:SF174">
    <property type="entry name" value="PUROMYCIN-SENSITIVE AMINOPEPTIDASE-RELATED"/>
    <property type="match status" value="1"/>
</dbReference>
<evidence type="ECO:0000256" key="5">
    <source>
        <dbReference type="ARBA" id="ARBA00015611"/>
    </source>
</evidence>
<dbReference type="InterPro" id="IPR001930">
    <property type="entry name" value="Peptidase_M1"/>
</dbReference>
<dbReference type="AlphaFoldDB" id="A0A1M3L1E9"/>
<evidence type="ECO:0000259" key="13">
    <source>
        <dbReference type="Pfam" id="PF17900"/>
    </source>
</evidence>
<evidence type="ECO:0000259" key="12">
    <source>
        <dbReference type="Pfam" id="PF01433"/>
    </source>
</evidence>
<feature type="domain" description="Peptidase M1 membrane alanine aminopeptidase" evidence="12">
    <location>
        <begin position="258"/>
        <end position="457"/>
    </location>
</feature>
<evidence type="ECO:0000256" key="11">
    <source>
        <dbReference type="ARBA" id="ARBA00023049"/>
    </source>
</evidence>
<evidence type="ECO:0000256" key="8">
    <source>
        <dbReference type="ARBA" id="ARBA00022723"/>
    </source>
</evidence>
<dbReference type="SUPFAM" id="SSF63737">
    <property type="entry name" value="Leukotriene A4 hydrolase N-terminal domain"/>
    <property type="match status" value="1"/>
</dbReference>
<protein>
    <recommendedName>
        <fullName evidence="5">Aminopeptidase N</fullName>
        <ecNumber evidence="4">3.4.11.2</ecNumber>
    </recommendedName>
</protein>
<keyword evidence="9" id="KW-0378">Hydrolase</keyword>
<dbReference type="STRING" id="1895771.BGO89_05335"/>
<proteinExistence type="inferred from homology"/>
<keyword evidence="7" id="KW-0645">Protease</keyword>
<comment type="catalytic activity">
    <reaction evidence="1">
        <text>Release of an N-terminal amino acid, Xaa-|-Yaa- from a peptide, amide or arylamide. Xaa is preferably Ala, but may be most amino acids including Pro (slow action). When a terminal hydrophobic residue is followed by a prolyl residue, the two may be released as an intact Xaa-Pro dipeptide.</text>
        <dbReference type="EC" id="3.4.11.2"/>
    </reaction>
</comment>
<keyword evidence="8" id="KW-0479">Metal-binding</keyword>
<dbReference type="SUPFAM" id="SSF55486">
    <property type="entry name" value="Metalloproteases ('zincins'), catalytic domain"/>
    <property type="match status" value="1"/>
</dbReference>
<dbReference type="InterPro" id="IPR042097">
    <property type="entry name" value="Aminopeptidase_N-like_N_sf"/>
</dbReference>
<evidence type="ECO:0000256" key="3">
    <source>
        <dbReference type="ARBA" id="ARBA00010136"/>
    </source>
</evidence>